<comment type="caution">
    <text evidence="3">The sequence shown here is derived from an EMBL/GenBank/DDBJ whole genome shotgun (WGS) entry which is preliminary data.</text>
</comment>
<accession>A0ABU7LFJ1</accession>
<feature type="domain" description="Transposase IS116/IS110/IS902 C-terminal" evidence="2">
    <location>
        <begin position="267"/>
        <end position="350"/>
    </location>
</feature>
<keyword evidence="4" id="KW-1185">Reference proteome</keyword>
<feature type="domain" description="Transposase IS110-like N-terminal" evidence="1">
    <location>
        <begin position="3"/>
        <end position="158"/>
    </location>
</feature>
<reference evidence="3 4" key="1">
    <citation type="submission" date="2023-07" db="EMBL/GenBank/DDBJ databases">
        <authorList>
            <person name="Girao M."/>
            <person name="Carvalho M.F."/>
        </authorList>
    </citation>
    <scope>NUCLEOTIDE SEQUENCE [LARGE SCALE GENOMIC DNA]</scope>
    <source>
        <strain evidence="3 4">YIM65754</strain>
    </source>
</reference>
<dbReference type="Pfam" id="PF02371">
    <property type="entry name" value="Transposase_20"/>
    <property type="match status" value="1"/>
</dbReference>
<evidence type="ECO:0000313" key="3">
    <source>
        <dbReference type="EMBL" id="MEE2060037.1"/>
    </source>
</evidence>
<evidence type="ECO:0000259" key="1">
    <source>
        <dbReference type="Pfam" id="PF01548"/>
    </source>
</evidence>
<dbReference type="PANTHER" id="PTHR33055:SF3">
    <property type="entry name" value="PUTATIVE TRANSPOSASE FOR IS117-RELATED"/>
    <property type="match status" value="1"/>
</dbReference>
<dbReference type="InterPro" id="IPR002525">
    <property type="entry name" value="Transp_IS110-like_N"/>
</dbReference>
<dbReference type="Proteomes" id="UP001336020">
    <property type="component" value="Unassembled WGS sequence"/>
</dbReference>
<evidence type="ECO:0000259" key="2">
    <source>
        <dbReference type="Pfam" id="PF02371"/>
    </source>
</evidence>
<dbReference type="InterPro" id="IPR047650">
    <property type="entry name" value="Transpos_IS110"/>
</dbReference>
<dbReference type="InterPro" id="IPR003346">
    <property type="entry name" value="Transposase_20"/>
</dbReference>
<dbReference type="RefSeq" id="WP_330135213.1">
    <property type="nucleotide sequence ID" value="NZ_JAUTXY010000010.1"/>
</dbReference>
<dbReference type="EMBL" id="JAUTXY010000010">
    <property type="protein sequence ID" value="MEE2060037.1"/>
    <property type="molecule type" value="Genomic_DNA"/>
</dbReference>
<protein>
    <submittedName>
        <fullName evidence="3">IS110 family transposase</fullName>
    </submittedName>
</protein>
<proteinExistence type="predicted"/>
<evidence type="ECO:0000313" key="4">
    <source>
        <dbReference type="Proteomes" id="UP001336020"/>
    </source>
</evidence>
<organism evidence="3 4">
    <name type="scientific">Rhodococcus artemisiae</name>
    <dbReference type="NCBI Taxonomy" id="714159"/>
    <lineage>
        <taxon>Bacteria</taxon>
        <taxon>Bacillati</taxon>
        <taxon>Actinomycetota</taxon>
        <taxon>Actinomycetes</taxon>
        <taxon>Mycobacteriales</taxon>
        <taxon>Nocardiaceae</taxon>
        <taxon>Rhodococcus</taxon>
    </lineage>
</organism>
<dbReference type="PANTHER" id="PTHR33055">
    <property type="entry name" value="TRANSPOSASE FOR INSERTION SEQUENCE ELEMENT IS1111A"/>
    <property type="match status" value="1"/>
</dbReference>
<gene>
    <name evidence="3" type="ORF">Q7514_21165</name>
</gene>
<sequence length="399" mass="43949">MFVGWDRGNTAHDMTVINAEGERVYRMTVPHTEDGIGRAITALADHGHATDLPVAIETTRGLVVDRLLAAGHPVIPIHPNAFHAARPRWGAARAKSDPGDSFTLADYARTDGHRLRRLTGTGVETLELQALTRQRGDQLELRTAAVNQLAALLDTYWPGGKTVFAALHSVIALAFLDRYPTPQAAAALTPKRMEAFCRKHSYSGRRSGVALTERMGSAPQSAARLSEPVVAQLIRSQVAIVRALQSGIDALDKIISEKVAAHPYAPLLAHLPRIGVLNLAQIIGEVGPILERVTSFDQLAAETGVAPITRASGKSHVVCFRHATNRRARQALHTWFDNTRHADPWARQRYADARARGQRHPHALRTLGRSWLRIIWACWRTETPYDPEHRSTRNQPLAA</sequence>
<dbReference type="NCBIfam" id="NF033542">
    <property type="entry name" value="transpos_IS110"/>
    <property type="match status" value="1"/>
</dbReference>
<dbReference type="Pfam" id="PF01548">
    <property type="entry name" value="DEDD_Tnp_IS110"/>
    <property type="match status" value="1"/>
</dbReference>
<name>A0ABU7LFJ1_9NOCA</name>